<dbReference type="EMBL" id="MU276176">
    <property type="protein sequence ID" value="KAI0040677.1"/>
    <property type="molecule type" value="Genomic_DNA"/>
</dbReference>
<organism evidence="1 2">
    <name type="scientific">Auriscalpium vulgare</name>
    <dbReference type="NCBI Taxonomy" id="40419"/>
    <lineage>
        <taxon>Eukaryota</taxon>
        <taxon>Fungi</taxon>
        <taxon>Dikarya</taxon>
        <taxon>Basidiomycota</taxon>
        <taxon>Agaricomycotina</taxon>
        <taxon>Agaricomycetes</taxon>
        <taxon>Russulales</taxon>
        <taxon>Auriscalpiaceae</taxon>
        <taxon>Auriscalpium</taxon>
    </lineage>
</organism>
<evidence type="ECO:0000313" key="1">
    <source>
        <dbReference type="EMBL" id="KAI0040677.1"/>
    </source>
</evidence>
<evidence type="ECO:0000313" key="2">
    <source>
        <dbReference type="Proteomes" id="UP000814033"/>
    </source>
</evidence>
<comment type="caution">
    <text evidence="1">The sequence shown here is derived from an EMBL/GenBank/DDBJ whole genome shotgun (WGS) entry which is preliminary data.</text>
</comment>
<accession>A0ACB8R9V3</accession>
<reference evidence="1" key="2">
    <citation type="journal article" date="2022" name="New Phytol.">
        <title>Evolutionary transition to the ectomycorrhizal habit in the genomes of a hyperdiverse lineage of mushroom-forming fungi.</title>
        <authorList>
            <person name="Looney B."/>
            <person name="Miyauchi S."/>
            <person name="Morin E."/>
            <person name="Drula E."/>
            <person name="Courty P.E."/>
            <person name="Kohler A."/>
            <person name="Kuo A."/>
            <person name="LaButti K."/>
            <person name="Pangilinan J."/>
            <person name="Lipzen A."/>
            <person name="Riley R."/>
            <person name="Andreopoulos W."/>
            <person name="He G."/>
            <person name="Johnson J."/>
            <person name="Nolan M."/>
            <person name="Tritt A."/>
            <person name="Barry K.W."/>
            <person name="Grigoriev I.V."/>
            <person name="Nagy L.G."/>
            <person name="Hibbett D."/>
            <person name="Henrissat B."/>
            <person name="Matheny P.B."/>
            <person name="Labbe J."/>
            <person name="Martin F.M."/>
        </authorList>
    </citation>
    <scope>NUCLEOTIDE SEQUENCE</scope>
    <source>
        <strain evidence="1">FP105234-sp</strain>
    </source>
</reference>
<sequence>MALPESNMTPRLALVKRPASCQMVLSWERRRVYIRCAPHLPTFSDTYSLFLKTMTTTLRIAFATFAPRTAPVRGCCVLWRHPRSYCVGADDAARVLVLLPYKPHLPPIGPARHTQISTTRVAVGLVDPSSALEVEGGEGGQQMGSTTSLASPRTESANRRRVSGIHLPRTLRCRDISINMLGRRDPEYPPPGQPRIRHRVGYDHFAPTPLKLPLHRAAVHPPQAAHTLDEILIVVPRNRTTVSELEAFLQRRAPTYLLAQQIMLDPPSESSASVELRRMRLETLHQILQSSGHTLAVGWETVFEILNSICKPAGSAASASTESLSPALARPKPLPLEYSQERGGASVLPSESLAVENAEWPLDRIASRMSILKGKLATHCVLTYPNSLDYRPDIDSLSPLQGVVLSAASTSTTSFLLIVKEIASQIQDLDSKIYPERVESIWHQTIDPPLTLAPPSSASDNLAFEDQEVEEDFHLQLSASTSCPSSASRACRTASPCRSRRFCSQLREYEPDDDYAFRPITPMRRRENAWGGNTDADGAYGSTTPAIAVSRERFSYWCFDLLSHMLRHVARYACALLPVEESRKRVAALCLSALLGRCHTTLAEYVADENLRGNLPFVRPLPFLNRPRGDRERAAQGTVLISGQLFADTEREEARVGGTRRGAGSPQAASLPPMRVRWRGTV</sequence>
<reference evidence="1" key="1">
    <citation type="submission" date="2021-02" db="EMBL/GenBank/DDBJ databases">
        <authorList>
            <consortium name="DOE Joint Genome Institute"/>
            <person name="Ahrendt S."/>
            <person name="Looney B.P."/>
            <person name="Miyauchi S."/>
            <person name="Morin E."/>
            <person name="Drula E."/>
            <person name="Courty P.E."/>
            <person name="Chicoki N."/>
            <person name="Fauchery L."/>
            <person name="Kohler A."/>
            <person name="Kuo A."/>
            <person name="Labutti K."/>
            <person name="Pangilinan J."/>
            <person name="Lipzen A."/>
            <person name="Riley R."/>
            <person name="Andreopoulos W."/>
            <person name="He G."/>
            <person name="Johnson J."/>
            <person name="Barry K.W."/>
            <person name="Grigoriev I.V."/>
            <person name="Nagy L."/>
            <person name="Hibbett D."/>
            <person name="Henrissat B."/>
            <person name="Matheny P.B."/>
            <person name="Labbe J."/>
            <person name="Martin F."/>
        </authorList>
    </citation>
    <scope>NUCLEOTIDE SEQUENCE</scope>
    <source>
        <strain evidence="1">FP105234-sp</strain>
    </source>
</reference>
<keyword evidence="2" id="KW-1185">Reference proteome</keyword>
<protein>
    <submittedName>
        <fullName evidence="1">Uncharacterized protein</fullName>
    </submittedName>
</protein>
<name>A0ACB8R9V3_9AGAM</name>
<gene>
    <name evidence="1" type="ORF">FA95DRAFT_1611611</name>
</gene>
<proteinExistence type="predicted"/>
<dbReference type="Proteomes" id="UP000814033">
    <property type="component" value="Unassembled WGS sequence"/>
</dbReference>